<dbReference type="HOGENOM" id="CLU_3121348_0_0_10"/>
<reference evidence="1 2" key="1">
    <citation type="submission" date="2013-08" db="EMBL/GenBank/DDBJ databases">
        <authorList>
            <person name="Weinstock G."/>
            <person name="Sodergren E."/>
            <person name="Wylie T."/>
            <person name="Fulton L."/>
            <person name="Fulton R."/>
            <person name="Fronick C."/>
            <person name="O'Laughlin M."/>
            <person name="Godfrey J."/>
            <person name="Miner T."/>
            <person name="Herter B."/>
            <person name="Appelbaum E."/>
            <person name="Cordes M."/>
            <person name="Lek S."/>
            <person name="Wollam A."/>
            <person name="Pepin K.H."/>
            <person name="Palsikar V.B."/>
            <person name="Mitreva M."/>
            <person name="Wilson R.K."/>
        </authorList>
    </citation>
    <scope>NUCLEOTIDE SEQUENCE [LARGE SCALE GENOMIC DNA]</scope>
    <source>
        <strain evidence="1 2">ATCC 15930</strain>
    </source>
</reference>
<evidence type="ECO:0000313" key="1">
    <source>
        <dbReference type="EMBL" id="KDR50954.1"/>
    </source>
</evidence>
<protein>
    <submittedName>
        <fullName evidence="1">Uncharacterized protein</fullName>
    </submittedName>
</protein>
<keyword evidence="2" id="KW-1185">Reference proteome</keyword>
<accession>A0A069QFY1</accession>
<sequence>MQMARTELLAKWKDQTYFSKNEKRTRTRTNVTDDKTTYIYYAINYQFYAARI</sequence>
<dbReference type="EMBL" id="JNGW01000129">
    <property type="protein sequence ID" value="KDR50954.1"/>
    <property type="molecule type" value="Genomic_DNA"/>
</dbReference>
<proteinExistence type="predicted"/>
<dbReference type="AlphaFoldDB" id="A0A069QFY1"/>
<evidence type="ECO:0000313" key="2">
    <source>
        <dbReference type="Proteomes" id="UP000027442"/>
    </source>
</evidence>
<comment type="caution">
    <text evidence="1">The sequence shown here is derived from an EMBL/GenBank/DDBJ whole genome shotgun (WGS) entry which is preliminary data.</text>
</comment>
<name>A0A069QFY1_HOYLO</name>
<gene>
    <name evidence="1" type="ORF">HMPREF1991_02978</name>
</gene>
<dbReference type="Proteomes" id="UP000027442">
    <property type="component" value="Unassembled WGS sequence"/>
</dbReference>
<organism evidence="1 2">
    <name type="scientific">Hoylesella loescheii DSM 19665 = JCM 12249 = ATCC 15930</name>
    <dbReference type="NCBI Taxonomy" id="1122985"/>
    <lineage>
        <taxon>Bacteria</taxon>
        <taxon>Pseudomonadati</taxon>
        <taxon>Bacteroidota</taxon>
        <taxon>Bacteroidia</taxon>
        <taxon>Bacteroidales</taxon>
        <taxon>Prevotellaceae</taxon>
        <taxon>Hoylesella</taxon>
    </lineage>
</organism>